<dbReference type="Gene3D" id="1.10.150.240">
    <property type="entry name" value="Putative phosphatase, domain 2"/>
    <property type="match status" value="1"/>
</dbReference>
<dbReference type="AlphaFoldDB" id="A0A3A9Z7P1"/>
<dbReference type="InterPro" id="IPR023214">
    <property type="entry name" value="HAD_sf"/>
</dbReference>
<evidence type="ECO:0000313" key="1">
    <source>
        <dbReference type="EMBL" id="RKN44492.1"/>
    </source>
</evidence>
<reference evidence="1 2" key="1">
    <citation type="journal article" date="2004" name="Syst. Appl. Microbiol.">
        <title>Cryptoendolithic actinomycetes from antarctic sandstone rock samples: Micromonospora endolithica sp. nov. and two isolates related to Micromonospora coerulea Jensen 1932.</title>
        <authorList>
            <person name="Hirsch P."/>
            <person name="Mevs U."/>
            <person name="Kroppenstedt R.M."/>
            <person name="Schumann P."/>
            <person name="Stackebrandt E."/>
        </authorList>
    </citation>
    <scope>NUCLEOTIDE SEQUENCE [LARGE SCALE GENOMIC DNA]</scope>
    <source>
        <strain evidence="1 2">JCM 12677</strain>
    </source>
</reference>
<comment type="caution">
    <text evidence="1">The sequence shown here is derived from an EMBL/GenBank/DDBJ whole genome shotgun (WGS) entry which is preliminary data.</text>
</comment>
<dbReference type="InterPro" id="IPR023198">
    <property type="entry name" value="PGP-like_dom2"/>
</dbReference>
<protein>
    <recommendedName>
        <fullName evidence="3">HAD family hydrolase</fullName>
    </recommendedName>
</protein>
<evidence type="ECO:0000313" key="2">
    <source>
        <dbReference type="Proteomes" id="UP000281726"/>
    </source>
</evidence>
<dbReference type="Gene3D" id="3.40.50.1000">
    <property type="entry name" value="HAD superfamily/HAD-like"/>
    <property type="match status" value="1"/>
</dbReference>
<gene>
    <name evidence="1" type="ORF">D7223_19810</name>
</gene>
<organism evidence="1 2">
    <name type="scientific">Micromonospora endolithica</name>
    <dbReference type="NCBI Taxonomy" id="230091"/>
    <lineage>
        <taxon>Bacteria</taxon>
        <taxon>Bacillati</taxon>
        <taxon>Actinomycetota</taxon>
        <taxon>Actinomycetes</taxon>
        <taxon>Micromonosporales</taxon>
        <taxon>Micromonosporaceae</taxon>
        <taxon>Micromonospora</taxon>
    </lineage>
</organism>
<sequence>MLLDFDGVMFDVQAAMGPEAREKAITGLLMSRQPRSRPVPVTWSFFGAYQTLEFLARREPDHAVEAEALMSRLEVDAALTVRPARDLDQLLAVCAAAGRKVAVISDLSEDAVLATLRAHTLDRYVAAVAGRQGLDLPGIDAGCTAERAADLLGVPVASCLVVSGSFLRLYRARRTGAIGLGCECGRDSRKHLAFDQTPVVSNLATLTQALLAP</sequence>
<dbReference type="Proteomes" id="UP000281726">
    <property type="component" value="Unassembled WGS sequence"/>
</dbReference>
<proteinExistence type="predicted"/>
<evidence type="ECO:0008006" key="3">
    <source>
        <dbReference type="Google" id="ProtNLM"/>
    </source>
</evidence>
<dbReference type="EMBL" id="RBAK01000007">
    <property type="protein sequence ID" value="RKN44492.1"/>
    <property type="molecule type" value="Genomic_DNA"/>
</dbReference>
<dbReference type="SUPFAM" id="SSF56784">
    <property type="entry name" value="HAD-like"/>
    <property type="match status" value="1"/>
</dbReference>
<accession>A0A3A9Z7P1</accession>
<dbReference type="InterPro" id="IPR036412">
    <property type="entry name" value="HAD-like_sf"/>
</dbReference>
<name>A0A3A9Z7P1_9ACTN</name>
<keyword evidence="2" id="KW-1185">Reference proteome</keyword>